<name>A0A5B7JRB9_PORTR</name>
<proteinExistence type="predicted"/>
<sequence length="148" mass="15641">MLSKSVQWNEEEIIECDLQFQHPIHVTRLVVKGSLADPAGKGLILGGVNVSHVAAMAVRDQGQAIIITGNKTFANGFTARNLIVNNSIDGVPVKELVTLSGNSPMLQSAVFRAPITVRGNLKVGGAHWGGGGNASEKWGFPSVLDVTE</sequence>
<dbReference type="OrthoDB" id="6355002at2759"/>
<evidence type="ECO:0000313" key="2">
    <source>
        <dbReference type="Proteomes" id="UP000324222"/>
    </source>
</evidence>
<comment type="caution">
    <text evidence="1">The sequence shown here is derived from an EMBL/GenBank/DDBJ whole genome shotgun (WGS) entry which is preliminary data.</text>
</comment>
<gene>
    <name evidence="1" type="ORF">E2C01_090796</name>
</gene>
<dbReference type="AlphaFoldDB" id="A0A5B7JRB9"/>
<keyword evidence="2" id="KW-1185">Reference proteome</keyword>
<reference evidence="1 2" key="1">
    <citation type="submission" date="2019-05" db="EMBL/GenBank/DDBJ databases">
        <title>Another draft genome of Portunus trituberculatus and its Hox gene families provides insights of decapod evolution.</title>
        <authorList>
            <person name="Jeong J.-H."/>
            <person name="Song I."/>
            <person name="Kim S."/>
            <person name="Choi T."/>
            <person name="Kim D."/>
            <person name="Ryu S."/>
            <person name="Kim W."/>
        </authorList>
    </citation>
    <scope>NUCLEOTIDE SEQUENCE [LARGE SCALE GENOMIC DNA]</scope>
    <source>
        <tissue evidence="1">Muscle</tissue>
    </source>
</reference>
<evidence type="ECO:0000313" key="1">
    <source>
        <dbReference type="EMBL" id="MPC95578.1"/>
    </source>
</evidence>
<organism evidence="1 2">
    <name type="scientific">Portunus trituberculatus</name>
    <name type="common">Swimming crab</name>
    <name type="synonym">Neptunus trituberculatus</name>
    <dbReference type="NCBI Taxonomy" id="210409"/>
    <lineage>
        <taxon>Eukaryota</taxon>
        <taxon>Metazoa</taxon>
        <taxon>Ecdysozoa</taxon>
        <taxon>Arthropoda</taxon>
        <taxon>Crustacea</taxon>
        <taxon>Multicrustacea</taxon>
        <taxon>Malacostraca</taxon>
        <taxon>Eumalacostraca</taxon>
        <taxon>Eucarida</taxon>
        <taxon>Decapoda</taxon>
        <taxon>Pleocyemata</taxon>
        <taxon>Brachyura</taxon>
        <taxon>Eubrachyura</taxon>
        <taxon>Portunoidea</taxon>
        <taxon>Portunidae</taxon>
        <taxon>Portuninae</taxon>
        <taxon>Portunus</taxon>
    </lineage>
</organism>
<dbReference type="Proteomes" id="UP000324222">
    <property type="component" value="Unassembled WGS sequence"/>
</dbReference>
<dbReference type="EMBL" id="VSRR010102781">
    <property type="protein sequence ID" value="MPC95578.1"/>
    <property type="molecule type" value="Genomic_DNA"/>
</dbReference>
<accession>A0A5B7JRB9</accession>
<protein>
    <submittedName>
        <fullName evidence="1">Uncharacterized protein</fullName>
    </submittedName>
</protein>